<dbReference type="EMBL" id="DSLG01000007">
    <property type="protein sequence ID" value="HEA87553.1"/>
    <property type="molecule type" value="Genomic_DNA"/>
</dbReference>
<accession>A0A7C1NMA6</accession>
<sequence>MLNLLLVPLLLGQLQLARLKYGGGGDWYNDPEIIPNLCRELNRRTTIRCLTDEAQVSLLDERLYQYPFLFMTGHGNISFSEEEVARLRRYLEAGGFLYADDDYGMDESFRRELKKVFPNSELVELPFDHPIYHCFYDFPSGLPKIHEHYDGPPKGYGLYLGGRMVVFYTYNSNISDGWTDRYNDPLEVREQALRMGVNIICYFLTH</sequence>
<organism evidence="2">
    <name type="scientific">candidate division WOR-3 bacterium</name>
    <dbReference type="NCBI Taxonomy" id="2052148"/>
    <lineage>
        <taxon>Bacteria</taxon>
        <taxon>Bacteria division WOR-3</taxon>
    </lineage>
</organism>
<dbReference type="Gene3D" id="3.40.50.12140">
    <property type="entry name" value="Domain of unknown function DUF4159"/>
    <property type="match status" value="1"/>
</dbReference>
<protein>
    <submittedName>
        <fullName evidence="2">DUF4159 domain-containing protein</fullName>
    </submittedName>
</protein>
<dbReference type="AlphaFoldDB" id="A0A7C1NMA6"/>
<reference evidence="2" key="1">
    <citation type="journal article" date="2020" name="mSystems">
        <title>Genome- and Community-Level Interaction Insights into Carbon Utilization and Element Cycling Functions of Hydrothermarchaeota in Hydrothermal Sediment.</title>
        <authorList>
            <person name="Zhou Z."/>
            <person name="Liu Y."/>
            <person name="Xu W."/>
            <person name="Pan J."/>
            <person name="Luo Z.H."/>
            <person name="Li M."/>
        </authorList>
    </citation>
    <scope>NUCLEOTIDE SEQUENCE [LARGE SCALE GENOMIC DNA]</scope>
    <source>
        <strain evidence="2">SpSt-265</strain>
        <strain evidence="3">SpSt-465</strain>
    </source>
</reference>
<evidence type="ECO:0000313" key="3">
    <source>
        <dbReference type="EMBL" id="HFJ53144.1"/>
    </source>
</evidence>
<proteinExistence type="predicted"/>
<feature type="domain" description="DUF4159" evidence="1">
    <location>
        <begin position="15"/>
        <end position="204"/>
    </location>
</feature>
<gene>
    <name evidence="2" type="ORF">ENP94_06045</name>
    <name evidence="3" type="ORF">ENS16_00410</name>
</gene>
<name>A0A7C1NMA6_UNCW3</name>
<dbReference type="EMBL" id="DSTU01000001">
    <property type="protein sequence ID" value="HFJ53144.1"/>
    <property type="molecule type" value="Genomic_DNA"/>
</dbReference>
<dbReference type="InterPro" id="IPR025297">
    <property type="entry name" value="DUF4159"/>
</dbReference>
<evidence type="ECO:0000313" key="2">
    <source>
        <dbReference type="EMBL" id="HEA87553.1"/>
    </source>
</evidence>
<evidence type="ECO:0000259" key="1">
    <source>
        <dbReference type="Pfam" id="PF13709"/>
    </source>
</evidence>
<dbReference type="Pfam" id="PF13709">
    <property type="entry name" value="DUF4159"/>
    <property type="match status" value="1"/>
</dbReference>
<comment type="caution">
    <text evidence="2">The sequence shown here is derived from an EMBL/GenBank/DDBJ whole genome shotgun (WGS) entry which is preliminary data.</text>
</comment>